<sequence>MPSTPPSSQPEELSEVSANVCQNNRLHSLLHLHSSHYFFHRQLYAASKLLKTQKSPHPHFCEPFLVLTVIEMPIELIASIVFLIHRNPLAFILNLFIMGKDIVFGLVVLRCHHFLNQKANTPSSTV</sequence>
<accession>A0A915EPY4</accession>
<keyword evidence="1" id="KW-0472">Membrane</keyword>
<evidence type="ECO:0000313" key="3">
    <source>
        <dbReference type="WBParaSite" id="jg7696"/>
    </source>
</evidence>
<keyword evidence="1" id="KW-0812">Transmembrane</keyword>
<name>A0A915EPY4_9BILA</name>
<keyword evidence="1" id="KW-1133">Transmembrane helix</keyword>
<evidence type="ECO:0000313" key="2">
    <source>
        <dbReference type="Proteomes" id="UP000887574"/>
    </source>
</evidence>
<dbReference type="AlphaFoldDB" id="A0A915EPY4"/>
<reference evidence="3" key="1">
    <citation type="submission" date="2022-11" db="UniProtKB">
        <authorList>
            <consortium name="WormBaseParasite"/>
        </authorList>
    </citation>
    <scope>IDENTIFICATION</scope>
</reference>
<proteinExistence type="predicted"/>
<feature type="transmembrane region" description="Helical" evidence="1">
    <location>
        <begin position="64"/>
        <end position="84"/>
    </location>
</feature>
<protein>
    <submittedName>
        <fullName evidence="3">Uncharacterized protein</fullName>
    </submittedName>
</protein>
<evidence type="ECO:0000256" key="1">
    <source>
        <dbReference type="SAM" id="Phobius"/>
    </source>
</evidence>
<feature type="transmembrane region" description="Helical" evidence="1">
    <location>
        <begin position="90"/>
        <end position="109"/>
    </location>
</feature>
<organism evidence="2 3">
    <name type="scientific">Ditylenchus dipsaci</name>
    <dbReference type="NCBI Taxonomy" id="166011"/>
    <lineage>
        <taxon>Eukaryota</taxon>
        <taxon>Metazoa</taxon>
        <taxon>Ecdysozoa</taxon>
        <taxon>Nematoda</taxon>
        <taxon>Chromadorea</taxon>
        <taxon>Rhabditida</taxon>
        <taxon>Tylenchina</taxon>
        <taxon>Tylenchomorpha</taxon>
        <taxon>Sphaerularioidea</taxon>
        <taxon>Anguinidae</taxon>
        <taxon>Anguininae</taxon>
        <taxon>Ditylenchus</taxon>
    </lineage>
</organism>
<dbReference type="WBParaSite" id="jg7696">
    <property type="protein sequence ID" value="jg7696"/>
    <property type="gene ID" value="jg7696"/>
</dbReference>
<keyword evidence="2" id="KW-1185">Reference proteome</keyword>
<dbReference type="Proteomes" id="UP000887574">
    <property type="component" value="Unplaced"/>
</dbReference>